<keyword evidence="3" id="KW-1185">Reference proteome</keyword>
<accession>A0A151IBC0</accession>
<feature type="compositionally biased region" description="Basic residues" evidence="1">
    <location>
        <begin position="504"/>
        <end position="516"/>
    </location>
</feature>
<proteinExistence type="predicted"/>
<dbReference type="EMBL" id="KQ978112">
    <property type="protein sequence ID" value="KYM96929.1"/>
    <property type="molecule type" value="Genomic_DNA"/>
</dbReference>
<feature type="compositionally biased region" description="Basic and acidic residues" evidence="1">
    <location>
        <begin position="217"/>
        <end position="277"/>
    </location>
</feature>
<feature type="non-terminal residue" evidence="2">
    <location>
        <position position="1"/>
    </location>
</feature>
<feature type="compositionally biased region" description="Basic residues" evidence="1">
    <location>
        <begin position="304"/>
        <end position="334"/>
    </location>
</feature>
<organism evidence="2 3">
    <name type="scientific">Cyphomyrmex costatus</name>
    <dbReference type="NCBI Taxonomy" id="456900"/>
    <lineage>
        <taxon>Eukaryota</taxon>
        <taxon>Metazoa</taxon>
        <taxon>Ecdysozoa</taxon>
        <taxon>Arthropoda</taxon>
        <taxon>Hexapoda</taxon>
        <taxon>Insecta</taxon>
        <taxon>Pterygota</taxon>
        <taxon>Neoptera</taxon>
        <taxon>Endopterygota</taxon>
        <taxon>Hymenoptera</taxon>
        <taxon>Apocrita</taxon>
        <taxon>Aculeata</taxon>
        <taxon>Formicoidea</taxon>
        <taxon>Formicidae</taxon>
        <taxon>Myrmicinae</taxon>
        <taxon>Cyphomyrmex</taxon>
    </lineage>
</organism>
<feature type="compositionally biased region" description="Basic residues" evidence="1">
    <location>
        <begin position="393"/>
        <end position="423"/>
    </location>
</feature>
<protein>
    <submittedName>
        <fullName evidence="2">Uncharacterized protein</fullName>
    </submittedName>
</protein>
<dbReference type="AlphaFoldDB" id="A0A151IBC0"/>
<feature type="compositionally biased region" description="Low complexity" evidence="1">
    <location>
        <begin position="424"/>
        <end position="437"/>
    </location>
</feature>
<feature type="compositionally biased region" description="Low complexity" evidence="1">
    <location>
        <begin position="160"/>
        <end position="175"/>
    </location>
</feature>
<dbReference type="Proteomes" id="UP000078542">
    <property type="component" value="Unassembled WGS sequence"/>
</dbReference>
<feature type="compositionally biased region" description="Polar residues" evidence="1">
    <location>
        <begin position="278"/>
        <end position="288"/>
    </location>
</feature>
<feature type="compositionally biased region" description="Low complexity" evidence="1">
    <location>
        <begin position="342"/>
        <end position="360"/>
    </location>
</feature>
<feature type="compositionally biased region" description="Basic residues" evidence="1">
    <location>
        <begin position="858"/>
        <end position="875"/>
    </location>
</feature>
<feature type="region of interest" description="Disordered" evidence="1">
    <location>
        <begin position="606"/>
        <end position="625"/>
    </location>
</feature>
<sequence length="884" mass="102588">QMIVIPQQSKIKVEDDDDEDVEALRLAALKSLRTKNAMHKKLELSQMQKVLPQITQSSRFPYKNQRSMKKNYYHNRVQQRQNGNLYYQSHRNPNLIAIVPVDEPSSLQQVQLACPVEKTESCVESCPQEVSKFHRFKDSGSASEEEDVKEQKSVVTSIKTEITSTEESVEFSVEVESQEEITENLQKNGEKNEREEDGNDDDDDILLMADLEEEDSLERLMDEMEREMNDENKVSEKGEKKLHKDCETKNTIKSDEGSKNLDQKTKSDDSYGKKERNNVITPSLTTIIKNDRRSVSPHITNRIIQKRRSLSPRSRSRKKSPRRSPRRSPIRLKKSPREALTRYRSPPLSRYSPRSRSPRLSPRRSPNRTIMKKSPLRKLSPRGRSPKLSSRSRSPRPHRSRSPRRSKSPRPRSPKISRSRTPRLSRSSSPRYSPLRSPRSKSPRLSPRRVSPRRLRSRSRSLGLSPQRGSSRLRSPKTSPHRTPSRLRSPRLSPRRSPWSSPRHSPRLSPRRKRSPKWSPKELPRKHGPRSITPDNRDGYVRESSPIFKSTAEIPRTKAKQKDEAYERPTMMTEIVKESVDIISDPILEARKKKFESMRPIDPVNANKRIKLSKKHTTNTKVEPSEKAEIHLSNARKVNKTVEEYDTQEMDLCLEEDYEFEECEDTMENTSPSTFTSTISIEAEPQKIEKEKSSKKKKKRDKELYQVGKLKNELPLSERIGKDKKCKKRKDIVSEDVDVMFEDITIDEEGDLRAELSRRRAERLNRTLPIQSARLVQSAFKGVVNEAVKNNAKANQRHLINTDEKPNQKEVRRVTVLHRSLTELHDSEDESTLDSKVPVRLRLGLNKQVQESRESKVTRKATKRQGRKVKHKNHLSLKDPEYIL</sequence>
<feature type="region of interest" description="Disordered" evidence="1">
    <location>
        <begin position="667"/>
        <end position="701"/>
    </location>
</feature>
<feature type="region of interest" description="Disordered" evidence="1">
    <location>
        <begin position="160"/>
        <end position="566"/>
    </location>
</feature>
<feature type="compositionally biased region" description="Low complexity" evidence="1">
    <location>
        <begin position="490"/>
        <end position="503"/>
    </location>
</feature>
<evidence type="ECO:0000256" key="1">
    <source>
        <dbReference type="SAM" id="MobiDB-lite"/>
    </source>
</evidence>
<reference evidence="2 3" key="1">
    <citation type="submission" date="2016-03" db="EMBL/GenBank/DDBJ databases">
        <title>Cyphomyrmex costatus WGS genome.</title>
        <authorList>
            <person name="Nygaard S."/>
            <person name="Hu H."/>
            <person name="Boomsma J."/>
            <person name="Zhang G."/>
        </authorList>
    </citation>
    <scope>NUCLEOTIDE SEQUENCE [LARGE SCALE GENOMIC DNA]</scope>
    <source>
        <strain evidence="2">MS0001</strain>
        <tissue evidence="2">Whole body</tissue>
    </source>
</reference>
<evidence type="ECO:0000313" key="3">
    <source>
        <dbReference type="Proteomes" id="UP000078542"/>
    </source>
</evidence>
<feature type="compositionally biased region" description="Basic residues" evidence="1">
    <location>
        <begin position="479"/>
        <end position="489"/>
    </location>
</feature>
<feature type="compositionally biased region" description="Basic residues" evidence="1">
    <location>
        <begin position="608"/>
        <end position="618"/>
    </location>
</feature>
<feature type="compositionally biased region" description="Low complexity" evidence="1">
    <location>
        <begin position="670"/>
        <end position="681"/>
    </location>
</feature>
<evidence type="ECO:0000313" key="2">
    <source>
        <dbReference type="EMBL" id="KYM96929.1"/>
    </source>
</evidence>
<feature type="compositionally biased region" description="Acidic residues" evidence="1">
    <location>
        <begin position="195"/>
        <end position="216"/>
    </location>
</feature>
<feature type="compositionally biased region" description="Basic residues" evidence="1">
    <location>
        <begin position="438"/>
        <end position="459"/>
    </location>
</feature>
<name>A0A151IBC0_9HYME</name>
<feature type="compositionally biased region" description="Low complexity" evidence="1">
    <location>
        <begin position="460"/>
        <end position="478"/>
    </location>
</feature>
<feature type="region of interest" description="Disordered" evidence="1">
    <location>
        <begin position="849"/>
        <end position="884"/>
    </location>
</feature>
<gene>
    <name evidence="2" type="ORF">ALC62_12399</name>
</gene>
<feature type="compositionally biased region" description="Basic residues" evidence="1">
    <location>
        <begin position="361"/>
        <end position="385"/>
    </location>
</feature>